<sequence>MTPPGAAEAAPVAPVHTWSIRVYWEDTDAGGIVYYANYLKFFERARTEWLRTLGLGQQALRERSGGMFVVSAVEARYLRPARLDDRLDIRTQVRELGRASLTLHQQAWRAGDVPALLCEGTVRIGWVAGDELRPARLPAEVAAALAGTRPTPDLSEPTP</sequence>
<dbReference type="SUPFAM" id="SSF54637">
    <property type="entry name" value="Thioesterase/thiol ester dehydrase-isomerase"/>
    <property type="match status" value="1"/>
</dbReference>
<dbReference type="InterPro" id="IPR014166">
    <property type="entry name" value="Tol-Pal_acyl-CoA_thioesterase"/>
</dbReference>
<dbReference type="Gene3D" id="3.10.129.10">
    <property type="entry name" value="Hotdog Thioesterase"/>
    <property type="match status" value="1"/>
</dbReference>
<dbReference type="FunFam" id="3.10.129.10:FF:000004">
    <property type="entry name" value="Tol-pal system-associated acyl-CoA thioesterase"/>
    <property type="match status" value="1"/>
</dbReference>
<dbReference type="NCBIfam" id="TIGR02799">
    <property type="entry name" value="thio_ybgC"/>
    <property type="match status" value="1"/>
</dbReference>
<proteinExistence type="inferred from homology"/>
<dbReference type="PANTHER" id="PTHR31793:SF37">
    <property type="entry name" value="ACYL-COA THIOESTER HYDROLASE YBGC"/>
    <property type="match status" value="1"/>
</dbReference>
<name>A0A554WWS4_9BURK</name>
<comment type="similarity">
    <text evidence="1">Belongs to the 4-hydroxybenzoyl-CoA thioesterase family.</text>
</comment>
<keyword evidence="2 3" id="KW-0378">Hydrolase</keyword>
<evidence type="ECO:0000256" key="2">
    <source>
        <dbReference type="ARBA" id="ARBA00022801"/>
    </source>
</evidence>
<gene>
    <name evidence="3" type="primary">ybgC</name>
    <name evidence="3" type="ORF">Tther_02429</name>
</gene>
<dbReference type="Pfam" id="PF13279">
    <property type="entry name" value="4HBT_2"/>
    <property type="match status" value="1"/>
</dbReference>
<dbReference type="InterPro" id="IPR050563">
    <property type="entry name" value="4-hydroxybenzoyl-CoA_TE"/>
</dbReference>
<evidence type="ECO:0000313" key="3">
    <source>
        <dbReference type="EMBL" id="TSE28011.1"/>
    </source>
</evidence>
<accession>A0A554WWS4</accession>
<evidence type="ECO:0000256" key="1">
    <source>
        <dbReference type="ARBA" id="ARBA00005953"/>
    </source>
</evidence>
<dbReference type="AlphaFoldDB" id="A0A554WWS4"/>
<dbReference type="Proteomes" id="UP000318542">
    <property type="component" value="Unassembled WGS sequence"/>
</dbReference>
<dbReference type="InterPro" id="IPR006684">
    <property type="entry name" value="YbgC/YbaW"/>
</dbReference>
<dbReference type="EC" id="3.1.2.-" evidence="3"/>
<comment type="caution">
    <text evidence="3">The sequence shown here is derived from an EMBL/GenBank/DDBJ whole genome shotgun (WGS) entry which is preliminary data.</text>
</comment>
<organism evidence="3 4">
    <name type="scientific">Tepidimonas thermarum</name>
    <dbReference type="NCBI Taxonomy" id="335431"/>
    <lineage>
        <taxon>Bacteria</taxon>
        <taxon>Pseudomonadati</taxon>
        <taxon>Pseudomonadota</taxon>
        <taxon>Betaproteobacteria</taxon>
        <taxon>Burkholderiales</taxon>
        <taxon>Tepidimonas</taxon>
    </lineage>
</organism>
<evidence type="ECO:0000313" key="4">
    <source>
        <dbReference type="Proteomes" id="UP000318542"/>
    </source>
</evidence>
<dbReference type="InterPro" id="IPR029069">
    <property type="entry name" value="HotDog_dom_sf"/>
</dbReference>
<dbReference type="CDD" id="cd00586">
    <property type="entry name" value="4HBT"/>
    <property type="match status" value="1"/>
</dbReference>
<dbReference type="EMBL" id="VJOL01000070">
    <property type="protein sequence ID" value="TSE28011.1"/>
    <property type="molecule type" value="Genomic_DNA"/>
</dbReference>
<dbReference type="PANTHER" id="PTHR31793">
    <property type="entry name" value="4-HYDROXYBENZOYL-COA THIOESTERASE FAMILY MEMBER"/>
    <property type="match status" value="1"/>
</dbReference>
<dbReference type="RefSeq" id="WP_246099038.1">
    <property type="nucleotide sequence ID" value="NZ_VJOL01000070.1"/>
</dbReference>
<dbReference type="PIRSF" id="PIRSF003230">
    <property type="entry name" value="YbgC"/>
    <property type="match status" value="1"/>
</dbReference>
<dbReference type="GO" id="GO:0047617">
    <property type="term" value="F:fatty acyl-CoA hydrolase activity"/>
    <property type="evidence" value="ECO:0007669"/>
    <property type="project" value="TreeGrafter"/>
</dbReference>
<dbReference type="NCBIfam" id="TIGR00051">
    <property type="entry name" value="YbgC/FadM family acyl-CoA thioesterase"/>
    <property type="match status" value="1"/>
</dbReference>
<protein>
    <submittedName>
        <fullName evidence="3">Acyl-CoA thioesterase YbgC</fullName>
        <ecNumber evidence="3">3.1.2.-</ecNumber>
    </submittedName>
</protein>
<reference evidence="3 4" key="1">
    <citation type="submission" date="2019-07" db="EMBL/GenBank/DDBJ databases">
        <title>Tepidimonas thermarum AA-1 draft genome.</title>
        <authorList>
            <person name="Da Costa M.S."/>
            <person name="Froufe H.J.C."/>
            <person name="Egas C."/>
            <person name="Albuquerque L."/>
        </authorList>
    </citation>
    <scope>NUCLEOTIDE SEQUENCE [LARGE SCALE GENOMIC DNA]</scope>
    <source>
        <strain evidence="3 4">AA-1</strain>
    </source>
</reference>
<keyword evidence="4" id="KW-1185">Reference proteome</keyword>